<dbReference type="PANTHER" id="PTHR23046">
    <property type="entry name" value="PHOSPHORIBOSYLAMINOIMIDAZOLE CARBOXYLASE CATALYTIC SUBUNIT"/>
    <property type="match status" value="1"/>
</dbReference>
<keyword evidence="2 3" id="KW-0413">Isomerase</keyword>
<dbReference type="UniPathway" id="UPA00074">
    <property type="reaction ID" value="UER00943"/>
</dbReference>
<proteinExistence type="inferred from homology"/>
<dbReference type="Proteomes" id="UP000186758">
    <property type="component" value="Unassembled WGS sequence"/>
</dbReference>
<dbReference type="SMART" id="SM01001">
    <property type="entry name" value="AIRC"/>
    <property type="match status" value="1"/>
</dbReference>
<dbReference type="GO" id="GO:0006189">
    <property type="term" value="P:'de novo' IMP biosynthetic process"/>
    <property type="evidence" value="ECO:0007669"/>
    <property type="project" value="UniProtKB-UniRule"/>
</dbReference>
<evidence type="ECO:0000256" key="1">
    <source>
        <dbReference type="ARBA" id="ARBA00022755"/>
    </source>
</evidence>
<comment type="caution">
    <text evidence="7">The sequence shown here is derived from an EMBL/GenBank/DDBJ whole genome shotgun (WGS) entry which is preliminary data.</text>
</comment>
<dbReference type="SUPFAM" id="SSF52255">
    <property type="entry name" value="N5-CAIR mutase (phosphoribosylaminoimidazole carboxylase, PurE)"/>
    <property type="match status" value="1"/>
</dbReference>
<keyword evidence="1 3" id="KW-0658">Purine biosynthesis</keyword>
<organism evidence="7 8">
    <name type="scientific">Faecalibaculum rodentium</name>
    <dbReference type="NCBI Taxonomy" id="1702221"/>
    <lineage>
        <taxon>Bacteria</taxon>
        <taxon>Bacillati</taxon>
        <taxon>Bacillota</taxon>
        <taxon>Erysipelotrichia</taxon>
        <taxon>Erysipelotrichales</taxon>
        <taxon>Erysipelotrichaceae</taxon>
        <taxon>Faecalibaculum</taxon>
    </lineage>
</organism>
<dbReference type="Pfam" id="PF00731">
    <property type="entry name" value="AIRC"/>
    <property type="match status" value="1"/>
</dbReference>
<feature type="domain" description="PurE" evidence="6">
    <location>
        <begin position="6"/>
        <end position="157"/>
    </location>
</feature>
<reference evidence="7 8" key="1">
    <citation type="submission" date="2016-11" db="EMBL/GenBank/DDBJ databases">
        <title>Description of two novel members of the family Erysipelotrichaceae: Ileibacterium lipovorans gen. nov., sp. nov. and Dubosiella newyorkensis, gen. nov., sp. nov.</title>
        <authorList>
            <person name="Cox L.M."/>
            <person name="Sohn J."/>
            <person name="Tyrrell K.L."/>
            <person name="Citron D.M."/>
            <person name="Lawson P.A."/>
            <person name="Patel N.B."/>
            <person name="Iizumi T."/>
            <person name="Perez-Perez G.I."/>
            <person name="Goldstein E.J."/>
            <person name="Blaser M.J."/>
        </authorList>
    </citation>
    <scope>NUCLEOTIDE SEQUENCE [LARGE SCALE GENOMIC DNA]</scope>
    <source>
        <strain evidence="7 8">NYU-BL-K8</strain>
    </source>
</reference>
<comment type="function">
    <text evidence="3 4">Catalyzes the conversion of N5-carboxyaminoimidazole ribonucleotide (N5-CAIR) to 4-carboxy-5-aminoimidazole ribonucleotide (CAIR).</text>
</comment>
<dbReference type="InterPro" id="IPR024694">
    <property type="entry name" value="PurE_prokaryotes"/>
</dbReference>
<feature type="binding site" evidence="3 5">
    <location>
        <position position="14"/>
    </location>
    <ligand>
        <name>substrate</name>
    </ligand>
</feature>
<comment type="catalytic activity">
    <reaction evidence="3 4">
        <text>5-carboxyamino-1-(5-phospho-D-ribosyl)imidazole + H(+) = 5-amino-1-(5-phospho-D-ribosyl)imidazole-4-carboxylate</text>
        <dbReference type="Rhea" id="RHEA:13193"/>
        <dbReference type="ChEBI" id="CHEBI:15378"/>
        <dbReference type="ChEBI" id="CHEBI:58730"/>
        <dbReference type="ChEBI" id="CHEBI:77657"/>
        <dbReference type="EC" id="5.4.99.18"/>
    </reaction>
</comment>
<sequence length="163" mass="16570">MSPVKHSVLIVMGSRSDLPQMESCMEMLTTFGIPFEVRILSAHRTPEAVLALSKTAVDTGVAVIIAAAGGAAHLAGVLASSTPLPVIGVPMETKVSGGLDSLLSTVQMPGGVPVATVAIGKAGSKNAAILAAQIIGVADAEVQQKVMQFKKDQAETVLAGSRL</sequence>
<dbReference type="EC" id="5.4.99.18" evidence="3 4"/>
<dbReference type="InterPro" id="IPR033747">
    <property type="entry name" value="PurE_ClassI"/>
</dbReference>
<dbReference type="AlphaFoldDB" id="A0A1Q9YIM6"/>
<evidence type="ECO:0000259" key="6">
    <source>
        <dbReference type="SMART" id="SM01001"/>
    </source>
</evidence>
<evidence type="ECO:0000256" key="5">
    <source>
        <dbReference type="PIRSR" id="PIRSR001338-1"/>
    </source>
</evidence>
<dbReference type="RefSeq" id="WP_075885820.1">
    <property type="nucleotide sequence ID" value="NZ_CAJTBG010000010.1"/>
</dbReference>
<evidence type="ECO:0000256" key="3">
    <source>
        <dbReference type="HAMAP-Rule" id="MF_01929"/>
    </source>
</evidence>
<dbReference type="HAMAP" id="MF_01929">
    <property type="entry name" value="PurE_classI"/>
    <property type="match status" value="1"/>
</dbReference>
<evidence type="ECO:0000256" key="2">
    <source>
        <dbReference type="ARBA" id="ARBA00023235"/>
    </source>
</evidence>
<dbReference type="Gene3D" id="3.40.50.1970">
    <property type="match status" value="1"/>
</dbReference>
<protein>
    <recommendedName>
        <fullName evidence="3 4">N5-carboxyaminoimidazole ribonucleotide mutase</fullName>
        <shortName evidence="3 4">N5-CAIR mutase</shortName>
        <ecNumber evidence="3 4">5.4.99.18</ecNumber>
    </recommendedName>
    <alternativeName>
        <fullName evidence="3">5-(carboxyamino)imidazole ribonucleotide mutase</fullName>
    </alternativeName>
</protein>
<comment type="pathway">
    <text evidence="3 4">Purine metabolism; IMP biosynthesis via de novo pathway; 5-amino-1-(5-phospho-D-ribosyl)imidazole-4-carboxylate from 5-amino-1-(5-phospho-D-ribosyl)imidazole (N5-CAIR route): step 2/2.</text>
</comment>
<evidence type="ECO:0000313" key="7">
    <source>
        <dbReference type="EMBL" id="OLU44155.1"/>
    </source>
</evidence>
<gene>
    <name evidence="3" type="primary">purE</name>
    <name evidence="7" type="ORF">BO223_09345</name>
</gene>
<dbReference type="PANTHER" id="PTHR23046:SF2">
    <property type="entry name" value="PHOSPHORIBOSYLAMINOIMIDAZOLE CARBOXYLASE"/>
    <property type="match status" value="1"/>
</dbReference>
<dbReference type="InterPro" id="IPR000031">
    <property type="entry name" value="PurE_dom"/>
</dbReference>
<feature type="binding site" evidence="3 5">
    <location>
        <position position="44"/>
    </location>
    <ligand>
        <name>substrate</name>
    </ligand>
</feature>
<dbReference type="NCBIfam" id="TIGR01162">
    <property type="entry name" value="purE"/>
    <property type="match status" value="1"/>
</dbReference>
<accession>A0A1Q9YIM6</accession>
<dbReference type="EMBL" id="MPJZ01000078">
    <property type="protein sequence ID" value="OLU44155.1"/>
    <property type="molecule type" value="Genomic_DNA"/>
</dbReference>
<name>A0A1Q9YIM6_9FIRM</name>
<evidence type="ECO:0000313" key="8">
    <source>
        <dbReference type="Proteomes" id="UP000186758"/>
    </source>
</evidence>
<dbReference type="GO" id="GO:0034023">
    <property type="term" value="F:5-(carboxyamino)imidazole ribonucleotide mutase activity"/>
    <property type="evidence" value="ECO:0007669"/>
    <property type="project" value="UniProtKB-UniRule"/>
</dbReference>
<evidence type="ECO:0000256" key="4">
    <source>
        <dbReference type="PIRNR" id="PIRNR001338"/>
    </source>
</evidence>
<comment type="similarity">
    <text evidence="3">Belongs to the AIR carboxylase family. Class I subfamily.</text>
</comment>
<dbReference type="PIRSF" id="PIRSF001338">
    <property type="entry name" value="AIR_carboxylase"/>
    <property type="match status" value="1"/>
</dbReference>
<feature type="binding site" evidence="3 5">
    <location>
        <position position="17"/>
    </location>
    <ligand>
        <name>substrate</name>
    </ligand>
</feature>